<evidence type="ECO:0000313" key="2">
    <source>
        <dbReference type="Proteomes" id="UP000054324"/>
    </source>
</evidence>
<gene>
    <name evidence="1" type="ORF">T265_05099</name>
</gene>
<dbReference type="CTD" id="20319281"/>
<dbReference type="GeneID" id="20319281"/>
<evidence type="ECO:0000313" key="1">
    <source>
        <dbReference type="EMBL" id="KER27977.1"/>
    </source>
</evidence>
<reference evidence="1 2" key="1">
    <citation type="submission" date="2013-11" db="EMBL/GenBank/DDBJ databases">
        <title>Opisthorchis viverrini - life in the bile duct.</title>
        <authorList>
            <person name="Young N.D."/>
            <person name="Nagarajan N."/>
            <person name="Lin S.J."/>
            <person name="Korhonen P.K."/>
            <person name="Jex A.R."/>
            <person name="Hall R.S."/>
            <person name="Safavi-Hemami H."/>
            <person name="Kaewkong W."/>
            <person name="Bertrand D."/>
            <person name="Gao S."/>
            <person name="Seet Q."/>
            <person name="Wongkham S."/>
            <person name="Teh B.T."/>
            <person name="Wongkham C."/>
            <person name="Intapan P.M."/>
            <person name="Maleewong W."/>
            <person name="Yang X."/>
            <person name="Hu M."/>
            <person name="Wang Z."/>
            <person name="Hofmann A."/>
            <person name="Sternberg P.W."/>
            <person name="Tan P."/>
            <person name="Wang J."/>
            <person name="Gasser R.B."/>
        </authorList>
    </citation>
    <scope>NUCLEOTIDE SEQUENCE [LARGE SCALE GENOMIC DNA]</scope>
</reference>
<dbReference type="AlphaFoldDB" id="A0A074ZQ75"/>
<organism evidence="1 2">
    <name type="scientific">Opisthorchis viverrini</name>
    <name type="common">Southeast Asian liver fluke</name>
    <dbReference type="NCBI Taxonomy" id="6198"/>
    <lineage>
        <taxon>Eukaryota</taxon>
        <taxon>Metazoa</taxon>
        <taxon>Spiralia</taxon>
        <taxon>Lophotrochozoa</taxon>
        <taxon>Platyhelminthes</taxon>
        <taxon>Trematoda</taxon>
        <taxon>Digenea</taxon>
        <taxon>Opisthorchiida</taxon>
        <taxon>Opisthorchiata</taxon>
        <taxon>Opisthorchiidae</taxon>
        <taxon>Opisthorchis</taxon>
    </lineage>
</organism>
<dbReference type="EMBL" id="KL596710">
    <property type="protein sequence ID" value="KER27977.1"/>
    <property type="molecule type" value="Genomic_DNA"/>
</dbReference>
<dbReference type="Proteomes" id="UP000054324">
    <property type="component" value="Unassembled WGS sequence"/>
</dbReference>
<name>A0A074ZQ75_OPIVI</name>
<protein>
    <submittedName>
        <fullName evidence="1">Uncharacterized protein</fullName>
    </submittedName>
</protein>
<dbReference type="RefSeq" id="XP_009168280.1">
    <property type="nucleotide sequence ID" value="XM_009170016.1"/>
</dbReference>
<proteinExistence type="predicted"/>
<keyword evidence="2" id="KW-1185">Reference proteome</keyword>
<accession>A0A074ZQ75</accession>
<dbReference type="KEGG" id="ovi:T265_05099"/>
<sequence>MTARTPLTSMGDHFLQRLQPSTNGITTIRIETDNMIATDIGRQPYLVVSPTRHSEDHAVPTTNNMISPHHLPVEYLLSISPLDLFFE</sequence>